<organism evidence="3 4">
    <name type="scientific">Enterocloster bolteae (strain ATCC BAA-613 / DSM 15670 / CCUG 46953 / JCM 12243 / WAL 16351)</name>
    <name type="common">Clostridium bolteae</name>
    <dbReference type="NCBI Taxonomy" id="411902"/>
    <lineage>
        <taxon>Bacteria</taxon>
        <taxon>Bacillati</taxon>
        <taxon>Bacillota</taxon>
        <taxon>Clostridia</taxon>
        <taxon>Lachnospirales</taxon>
        <taxon>Lachnospiraceae</taxon>
        <taxon>Enterocloster</taxon>
    </lineage>
</organism>
<gene>
    <name evidence="3" type="ORF">CLOBOL_05888</name>
</gene>
<comment type="caution">
    <text evidence="3">The sequence shown here is derived from an EMBL/GenBank/DDBJ whole genome shotgun (WGS) entry which is preliminary data.</text>
</comment>
<dbReference type="Pfam" id="PF01915">
    <property type="entry name" value="Glyco_hydro_3_C"/>
    <property type="match status" value="1"/>
</dbReference>
<dbReference type="PaxDb" id="411902-CLOBOL_05888"/>
<accession>A8S189</accession>
<dbReference type="InterPro" id="IPR002772">
    <property type="entry name" value="Glyco_hydro_3_C"/>
</dbReference>
<keyword evidence="1" id="KW-0378">Hydrolase</keyword>
<evidence type="ECO:0000259" key="2">
    <source>
        <dbReference type="Pfam" id="PF01915"/>
    </source>
</evidence>
<name>A8S189_ENTBW</name>
<dbReference type="InterPro" id="IPR036881">
    <property type="entry name" value="Glyco_hydro_3_C_sf"/>
</dbReference>
<evidence type="ECO:0000256" key="1">
    <source>
        <dbReference type="ARBA" id="ARBA00022801"/>
    </source>
</evidence>
<protein>
    <recommendedName>
        <fullName evidence="2">Glycoside hydrolase family 3 C-terminal domain-containing protein</fullName>
    </recommendedName>
</protein>
<evidence type="ECO:0000313" key="4">
    <source>
        <dbReference type="Proteomes" id="UP000005396"/>
    </source>
</evidence>
<dbReference type="Gene3D" id="3.40.50.1700">
    <property type="entry name" value="Glycoside hydrolase family 3 C-terminal domain"/>
    <property type="match status" value="1"/>
</dbReference>
<dbReference type="GO" id="GO:0005975">
    <property type="term" value="P:carbohydrate metabolic process"/>
    <property type="evidence" value="ECO:0007669"/>
    <property type="project" value="InterPro"/>
</dbReference>
<feature type="domain" description="Glycoside hydrolase family 3 C-terminal" evidence="2">
    <location>
        <begin position="2"/>
        <end position="38"/>
    </location>
</feature>
<dbReference type="HOGENOM" id="CLU_3041968_0_0_9"/>
<reference evidence="3 4" key="2">
    <citation type="submission" date="2007-09" db="EMBL/GenBank/DDBJ databases">
        <title>Draft genome sequence of Clostridium bolteae (ATCC BAA-613).</title>
        <authorList>
            <person name="Sudarsanam P."/>
            <person name="Ley R."/>
            <person name="Guruge J."/>
            <person name="Turnbaugh P.J."/>
            <person name="Mahowald M."/>
            <person name="Liep D."/>
            <person name="Gordon J."/>
        </authorList>
    </citation>
    <scope>NUCLEOTIDE SEQUENCE [LARGE SCALE GENOMIC DNA]</scope>
    <source>
        <strain evidence="4">ATCC BAA-613 / DSM 15670 / CCUG 46953 / JCM 12243 / WAL 16351</strain>
    </source>
</reference>
<proteinExistence type="predicted"/>
<dbReference type="AlphaFoldDB" id="A8S189"/>
<dbReference type="EMBL" id="ABCC02000045">
    <property type="protein sequence ID" value="EDP13851.1"/>
    <property type="molecule type" value="Genomic_DNA"/>
</dbReference>
<dbReference type="Proteomes" id="UP000005396">
    <property type="component" value="Unassembled WGS sequence"/>
</dbReference>
<sequence length="54" mass="5501">MKAILQMGYAGEGAGKALADLLFGTACPGGKLAATHQRLPLSISDSGSLLVFPR</sequence>
<reference evidence="3 4" key="1">
    <citation type="submission" date="2007-08" db="EMBL/GenBank/DDBJ databases">
        <authorList>
            <person name="Fulton L."/>
            <person name="Clifton S."/>
            <person name="Fulton B."/>
            <person name="Xu J."/>
            <person name="Minx P."/>
            <person name="Pepin K.H."/>
            <person name="Johnson M."/>
            <person name="Thiruvilangam P."/>
            <person name="Bhonagiri V."/>
            <person name="Nash W.E."/>
            <person name="Mardis E.R."/>
            <person name="Wilson R.K."/>
        </authorList>
    </citation>
    <scope>NUCLEOTIDE SEQUENCE [LARGE SCALE GENOMIC DNA]</scope>
    <source>
        <strain evidence="4">ATCC BAA-613 / DSM 15670 / CCUG 46953 / JCM 12243 / WAL 16351</strain>
    </source>
</reference>
<evidence type="ECO:0000313" key="3">
    <source>
        <dbReference type="EMBL" id="EDP13851.1"/>
    </source>
</evidence>
<dbReference type="SUPFAM" id="SSF52279">
    <property type="entry name" value="Beta-D-glucan exohydrolase, C-terminal domain"/>
    <property type="match status" value="1"/>
</dbReference>
<dbReference type="GO" id="GO:0004553">
    <property type="term" value="F:hydrolase activity, hydrolyzing O-glycosyl compounds"/>
    <property type="evidence" value="ECO:0007669"/>
    <property type="project" value="InterPro"/>
</dbReference>